<dbReference type="Pfam" id="PF06507">
    <property type="entry name" value="ARF_AD"/>
    <property type="match status" value="1"/>
</dbReference>
<dbReference type="PANTHER" id="PTHR31384">
    <property type="entry name" value="AUXIN RESPONSE FACTOR 4-RELATED"/>
    <property type="match status" value="1"/>
</dbReference>
<accession>A0AAD4S4X9</accession>
<proteinExistence type="predicted"/>
<feature type="non-terminal residue" evidence="2">
    <location>
        <position position="252"/>
    </location>
</feature>
<gene>
    <name evidence="2" type="ORF">MKW98_031365</name>
</gene>
<dbReference type="AlphaFoldDB" id="A0AAD4S4X9"/>
<dbReference type="EMBL" id="JAJJMB010014022">
    <property type="protein sequence ID" value="KAI3863773.1"/>
    <property type="molecule type" value="Genomic_DNA"/>
</dbReference>
<keyword evidence="3" id="KW-1185">Reference proteome</keyword>
<comment type="caution">
    <text evidence="2">The sequence shown here is derived from an EMBL/GenBank/DDBJ whole genome shotgun (WGS) entry which is preliminary data.</text>
</comment>
<protein>
    <recommendedName>
        <fullName evidence="1">Auxin response factor domain-containing protein</fullName>
    </recommendedName>
</protein>
<dbReference type="Proteomes" id="UP001202328">
    <property type="component" value="Unassembled WGS sequence"/>
</dbReference>
<dbReference type="GO" id="GO:0005634">
    <property type="term" value="C:nucleus"/>
    <property type="evidence" value="ECO:0007669"/>
    <property type="project" value="InterPro"/>
</dbReference>
<feature type="domain" description="Auxin response factor" evidence="1">
    <location>
        <begin position="48"/>
        <end position="91"/>
    </location>
</feature>
<sequence length="252" mass="28616">METQKNTSSSVISCRSMQLGVLATSSHAISTGTMFSVYYRPRMSPSEFLIPYNEYMRSVKNKYSIGLRFRMKFEGEECPKQRFFKDYIRSTTTTKGTLRGLAMSRKCYKRYRVGHYMPTTTSTFPYSKPRMGNWSVLNEKQNKPESREVNIITKSNSDGKCMLLCVDLVKLSTESASPHVISPPEFVNSEQLSGPFKMMKRYWGLPMAGISIDGTKVVHMPKVGAYILQCIQDCGSNVKTGWHMKLLKSGDP</sequence>
<dbReference type="GO" id="GO:0006355">
    <property type="term" value="P:regulation of DNA-templated transcription"/>
    <property type="evidence" value="ECO:0007669"/>
    <property type="project" value="InterPro"/>
</dbReference>
<name>A0AAD4S4X9_9MAGN</name>
<organism evidence="2 3">
    <name type="scientific">Papaver atlanticum</name>
    <dbReference type="NCBI Taxonomy" id="357466"/>
    <lineage>
        <taxon>Eukaryota</taxon>
        <taxon>Viridiplantae</taxon>
        <taxon>Streptophyta</taxon>
        <taxon>Embryophyta</taxon>
        <taxon>Tracheophyta</taxon>
        <taxon>Spermatophyta</taxon>
        <taxon>Magnoliopsida</taxon>
        <taxon>Ranunculales</taxon>
        <taxon>Papaveraceae</taxon>
        <taxon>Papaveroideae</taxon>
        <taxon>Papaver</taxon>
    </lineage>
</organism>
<evidence type="ECO:0000259" key="1">
    <source>
        <dbReference type="Pfam" id="PF06507"/>
    </source>
</evidence>
<reference evidence="2" key="1">
    <citation type="submission" date="2022-04" db="EMBL/GenBank/DDBJ databases">
        <title>A functionally conserved STORR gene fusion in Papaver species that diverged 16.8 million years ago.</title>
        <authorList>
            <person name="Catania T."/>
        </authorList>
    </citation>
    <scope>NUCLEOTIDE SEQUENCE</scope>
    <source>
        <strain evidence="2">S-188037</strain>
    </source>
</reference>
<evidence type="ECO:0000313" key="3">
    <source>
        <dbReference type="Proteomes" id="UP001202328"/>
    </source>
</evidence>
<dbReference type="PANTHER" id="PTHR31384:SF183">
    <property type="entry name" value="AUXIN RESPONSE FACTOR"/>
    <property type="match status" value="1"/>
</dbReference>
<evidence type="ECO:0000313" key="2">
    <source>
        <dbReference type="EMBL" id="KAI3863773.1"/>
    </source>
</evidence>
<dbReference type="GO" id="GO:0009725">
    <property type="term" value="P:response to hormone"/>
    <property type="evidence" value="ECO:0007669"/>
    <property type="project" value="InterPro"/>
</dbReference>
<dbReference type="InterPro" id="IPR044835">
    <property type="entry name" value="ARF_plant"/>
</dbReference>
<dbReference type="GO" id="GO:0003677">
    <property type="term" value="F:DNA binding"/>
    <property type="evidence" value="ECO:0007669"/>
    <property type="project" value="InterPro"/>
</dbReference>
<dbReference type="InterPro" id="IPR010525">
    <property type="entry name" value="ARF_dom"/>
</dbReference>